<reference evidence="2" key="1">
    <citation type="journal article" date="2019" name="Int. J. Syst. Evol. Microbiol.">
        <title>The Global Catalogue of Microorganisms (GCM) 10K type strain sequencing project: providing services to taxonomists for standard genome sequencing and annotation.</title>
        <authorList>
            <consortium name="The Broad Institute Genomics Platform"/>
            <consortium name="The Broad Institute Genome Sequencing Center for Infectious Disease"/>
            <person name="Wu L."/>
            <person name="Ma J."/>
        </authorList>
    </citation>
    <scope>NUCLEOTIDE SEQUENCE [LARGE SCALE GENOMIC DNA]</scope>
    <source>
        <strain evidence="2">JCM 18532</strain>
    </source>
</reference>
<comment type="caution">
    <text evidence="1">The sequence shown here is derived from an EMBL/GenBank/DDBJ whole genome shotgun (WGS) entry which is preliminary data.</text>
</comment>
<dbReference type="EMBL" id="BAABKN010000021">
    <property type="protein sequence ID" value="GAA4745996.1"/>
    <property type="molecule type" value="Genomic_DNA"/>
</dbReference>
<evidence type="ECO:0000313" key="1">
    <source>
        <dbReference type="EMBL" id="GAA4745996.1"/>
    </source>
</evidence>
<gene>
    <name evidence="1" type="ORF">GCM10023350_33430</name>
</gene>
<evidence type="ECO:0000313" key="2">
    <source>
        <dbReference type="Proteomes" id="UP001499882"/>
    </source>
</evidence>
<accession>A0ABP8Z439</accession>
<dbReference type="Proteomes" id="UP001499882">
    <property type="component" value="Unassembled WGS sequence"/>
</dbReference>
<protein>
    <submittedName>
        <fullName evidence="1">Uncharacterized protein</fullName>
    </submittedName>
</protein>
<proteinExistence type="predicted"/>
<organism evidence="1 2">
    <name type="scientific">Nocardioides endophyticus</name>
    <dbReference type="NCBI Taxonomy" id="1353775"/>
    <lineage>
        <taxon>Bacteria</taxon>
        <taxon>Bacillati</taxon>
        <taxon>Actinomycetota</taxon>
        <taxon>Actinomycetes</taxon>
        <taxon>Propionibacteriales</taxon>
        <taxon>Nocardioidaceae</taxon>
        <taxon>Nocardioides</taxon>
    </lineage>
</organism>
<sequence>MDGITCVRSLEGDLEITAHYKRLVRLRIALRGDPYRSDWRVSATVEIGSGGAVVGGRN</sequence>
<keyword evidence="2" id="KW-1185">Reference proteome</keyword>
<name>A0ABP8Z439_9ACTN</name>